<keyword evidence="8" id="KW-0479">Metal-binding</keyword>
<comment type="catalytic activity">
    <reaction evidence="1">
        <text>[E2 ubiquitin-conjugating enzyme]-S-ubiquitinyl-L-cysteine + [acceptor protein]-L-lysine = [E2 ubiquitin-conjugating enzyme]-L-cysteine + [acceptor protein]-N(6)-ubiquitinyl-L-lysine.</text>
        <dbReference type="EC" id="2.3.2.31"/>
    </reaction>
</comment>
<evidence type="ECO:0000256" key="7">
    <source>
        <dbReference type="ARBA" id="ARBA00022679"/>
    </source>
</evidence>
<keyword evidence="11" id="KW-0833">Ubl conjugation pathway</keyword>
<dbReference type="FunFam" id="3.30.40.10:FF:000230">
    <property type="entry name" value="RBR-type E3 ubiquitin transferase"/>
    <property type="match status" value="1"/>
</dbReference>
<evidence type="ECO:0000256" key="6">
    <source>
        <dbReference type="ARBA" id="ARBA00012251"/>
    </source>
</evidence>
<evidence type="ECO:0000256" key="3">
    <source>
        <dbReference type="ARBA" id="ARBA00003976"/>
    </source>
</evidence>
<dbReference type="AlphaFoldDB" id="A0AA39RCP5"/>
<dbReference type="SMART" id="SM00647">
    <property type="entry name" value="IBR"/>
    <property type="match status" value="2"/>
</dbReference>
<dbReference type="SMART" id="SM00184">
    <property type="entry name" value="RING"/>
    <property type="match status" value="2"/>
</dbReference>
<reference evidence="16" key="1">
    <citation type="journal article" date="2022" name="Plant J.">
        <title>Strategies of tolerance reflected in two North American maple genomes.</title>
        <authorList>
            <person name="McEvoy S.L."/>
            <person name="Sezen U.U."/>
            <person name="Trouern-Trend A."/>
            <person name="McMahon S.M."/>
            <person name="Schaberg P.G."/>
            <person name="Yang J."/>
            <person name="Wegrzyn J.L."/>
            <person name="Swenson N.G."/>
        </authorList>
    </citation>
    <scope>NUCLEOTIDE SEQUENCE</scope>
    <source>
        <strain evidence="16">NS2018</strain>
    </source>
</reference>
<dbReference type="Gene3D" id="3.30.40.10">
    <property type="entry name" value="Zinc/RING finger domain, C3HC4 (zinc finger)"/>
    <property type="match status" value="1"/>
</dbReference>
<evidence type="ECO:0000256" key="4">
    <source>
        <dbReference type="ARBA" id="ARBA00004906"/>
    </source>
</evidence>
<keyword evidence="17" id="KW-1185">Reference proteome</keyword>
<dbReference type="Pfam" id="PF01485">
    <property type="entry name" value="IBR"/>
    <property type="match status" value="2"/>
</dbReference>
<evidence type="ECO:0000256" key="5">
    <source>
        <dbReference type="ARBA" id="ARBA00005884"/>
    </source>
</evidence>
<sequence length="336" mass="38428">METEKLVNPTEIVDLEDQRKRLKMETEKPIEIVDLDDEEYFYFTPNIPHKGITKETAISVEQYNEDRDLQIAITASLLYNDGDDDDLRILTVKPENTPFCQKTKPFSSPSITVTGQSSNSKFNNNDDPPFVCEICFEPKNSNESFKIKGCSHLYCVDCMSKYVASKLQDNITSISCPESDCRGLLEPEYCRNILPQEVFDRWGNALCEAVILSAQKFYCPFKDCSALLIDEGGEAISQSECPNCNRLFCAQCKVAWHFGIECAEFQKLKKGEREREDIMLMNLAQKQKWKRCPNCGFYVEKRDGCMYMKCRCGNAFCYNCGARSTTSSHLCPKCKH</sequence>
<evidence type="ECO:0000259" key="15">
    <source>
        <dbReference type="PROSITE" id="PS51873"/>
    </source>
</evidence>
<evidence type="ECO:0000256" key="1">
    <source>
        <dbReference type="ARBA" id="ARBA00001798"/>
    </source>
</evidence>
<accession>A0AA39RCP5</accession>
<evidence type="ECO:0000313" key="16">
    <source>
        <dbReference type="EMBL" id="KAK0570877.1"/>
    </source>
</evidence>
<evidence type="ECO:0000256" key="2">
    <source>
        <dbReference type="ARBA" id="ARBA00001947"/>
    </source>
</evidence>
<dbReference type="CDD" id="cd22584">
    <property type="entry name" value="Rcat_RBR_unk"/>
    <property type="match status" value="1"/>
</dbReference>
<dbReference type="PROSITE" id="PS50089">
    <property type="entry name" value="ZF_RING_2"/>
    <property type="match status" value="1"/>
</dbReference>
<dbReference type="CDD" id="cd22582">
    <property type="entry name" value="BRcat_RBR_unk"/>
    <property type="match status" value="1"/>
</dbReference>
<dbReference type="InterPro" id="IPR044066">
    <property type="entry name" value="TRIAD_supradom"/>
</dbReference>
<organism evidence="16 17">
    <name type="scientific">Acer saccharum</name>
    <name type="common">Sugar maple</name>
    <dbReference type="NCBI Taxonomy" id="4024"/>
    <lineage>
        <taxon>Eukaryota</taxon>
        <taxon>Viridiplantae</taxon>
        <taxon>Streptophyta</taxon>
        <taxon>Embryophyta</taxon>
        <taxon>Tracheophyta</taxon>
        <taxon>Spermatophyta</taxon>
        <taxon>Magnoliopsida</taxon>
        <taxon>eudicotyledons</taxon>
        <taxon>Gunneridae</taxon>
        <taxon>Pentapetalae</taxon>
        <taxon>rosids</taxon>
        <taxon>malvids</taxon>
        <taxon>Sapindales</taxon>
        <taxon>Sapindaceae</taxon>
        <taxon>Hippocastanoideae</taxon>
        <taxon>Acereae</taxon>
        <taxon>Acer</taxon>
    </lineage>
</organism>
<feature type="domain" description="RING-type" evidence="15">
    <location>
        <begin position="128"/>
        <end position="336"/>
    </location>
</feature>
<comment type="pathway">
    <text evidence="4">Protein modification; protein ubiquitination.</text>
</comment>
<dbReference type="InterPro" id="IPR017907">
    <property type="entry name" value="Znf_RING_CS"/>
</dbReference>
<comment type="function">
    <text evidence="3">Might act as an E3 ubiquitin-protein ligase, or as part of E3 complex, which accepts ubiquitin from specific E2 ubiquitin-conjugating enzymes and then transfers it to substrates.</text>
</comment>
<dbReference type="InterPro" id="IPR031127">
    <property type="entry name" value="E3_UB_ligase_RBR"/>
</dbReference>
<evidence type="ECO:0000259" key="14">
    <source>
        <dbReference type="PROSITE" id="PS50089"/>
    </source>
</evidence>
<feature type="domain" description="RING-type" evidence="14">
    <location>
        <begin position="132"/>
        <end position="177"/>
    </location>
</feature>
<comment type="caution">
    <text evidence="16">The sequence shown here is derived from an EMBL/GenBank/DDBJ whole genome shotgun (WGS) entry which is preliminary data.</text>
</comment>
<evidence type="ECO:0000256" key="9">
    <source>
        <dbReference type="ARBA" id="ARBA00022737"/>
    </source>
</evidence>
<dbReference type="SUPFAM" id="SSF57850">
    <property type="entry name" value="RING/U-box"/>
    <property type="match status" value="3"/>
</dbReference>
<dbReference type="Gene3D" id="1.20.120.1750">
    <property type="match status" value="1"/>
</dbReference>
<comment type="cofactor">
    <cofactor evidence="2">
        <name>Zn(2+)</name>
        <dbReference type="ChEBI" id="CHEBI:29105"/>
    </cofactor>
</comment>
<proteinExistence type="inferred from homology"/>
<keyword evidence="7" id="KW-0808">Transferase</keyword>
<dbReference type="GO" id="GO:0008270">
    <property type="term" value="F:zinc ion binding"/>
    <property type="evidence" value="ECO:0007669"/>
    <property type="project" value="UniProtKB-KW"/>
</dbReference>
<evidence type="ECO:0000256" key="10">
    <source>
        <dbReference type="ARBA" id="ARBA00022771"/>
    </source>
</evidence>
<dbReference type="InterPro" id="IPR001841">
    <property type="entry name" value="Znf_RING"/>
</dbReference>
<dbReference type="EMBL" id="JAUESC010000388">
    <property type="protein sequence ID" value="KAK0570877.1"/>
    <property type="molecule type" value="Genomic_DNA"/>
</dbReference>
<evidence type="ECO:0000256" key="11">
    <source>
        <dbReference type="ARBA" id="ARBA00022786"/>
    </source>
</evidence>
<reference evidence="16" key="2">
    <citation type="submission" date="2023-06" db="EMBL/GenBank/DDBJ databases">
        <authorList>
            <person name="Swenson N.G."/>
            <person name="Wegrzyn J.L."/>
            <person name="Mcevoy S.L."/>
        </authorList>
    </citation>
    <scope>NUCLEOTIDE SEQUENCE</scope>
    <source>
        <strain evidence="16">NS2018</strain>
        <tissue evidence="16">Leaf</tissue>
    </source>
</reference>
<keyword evidence="9" id="KW-0677">Repeat</keyword>
<evidence type="ECO:0000256" key="13">
    <source>
        <dbReference type="PROSITE-ProRule" id="PRU00175"/>
    </source>
</evidence>
<evidence type="ECO:0000313" key="17">
    <source>
        <dbReference type="Proteomes" id="UP001168877"/>
    </source>
</evidence>
<dbReference type="EC" id="2.3.2.31" evidence="6"/>
<keyword evidence="10 13" id="KW-0863">Zinc-finger</keyword>
<dbReference type="PROSITE" id="PS51873">
    <property type="entry name" value="TRIAD"/>
    <property type="match status" value="1"/>
</dbReference>
<dbReference type="GO" id="GO:0061630">
    <property type="term" value="F:ubiquitin protein ligase activity"/>
    <property type="evidence" value="ECO:0007669"/>
    <property type="project" value="UniProtKB-EC"/>
</dbReference>
<protein>
    <recommendedName>
        <fullName evidence="6">RBR-type E3 ubiquitin transferase</fullName>
        <ecNumber evidence="6">2.3.2.31</ecNumber>
    </recommendedName>
</protein>
<dbReference type="Proteomes" id="UP001168877">
    <property type="component" value="Unassembled WGS sequence"/>
</dbReference>
<evidence type="ECO:0000256" key="12">
    <source>
        <dbReference type="ARBA" id="ARBA00022833"/>
    </source>
</evidence>
<dbReference type="PANTHER" id="PTHR11685">
    <property type="entry name" value="RBR FAMILY RING FINGER AND IBR DOMAIN-CONTAINING"/>
    <property type="match status" value="1"/>
</dbReference>
<dbReference type="GO" id="GO:0016567">
    <property type="term" value="P:protein ubiquitination"/>
    <property type="evidence" value="ECO:0007669"/>
    <property type="project" value="InterPro"/>
</dbReference>
<dbReference type="InterPro" id="IPR013083">
    <property type="entry name" value="Znf_RING/FYVE/PHD"/>
</dbReference>
<dbReference type="FunFam" id="1.20.120.1750:FF:000018">
    <property type="entry name" value="RBR-type E3 ubiquitin transferase"/>
    <property type="match status" value="1"/>
</dbReference>
<comment type="similarity">
    <text evidence="5">Belongs to the RBR family. Ariadne subfamily.</text>
</comment>
<evidence type="ECO:0000256" key="8">
    <source>
        <dbReference type="ARBA" id="ARBA00022723"/>
    </source>
</evidence>
<dbReference type="PROSITE" id="PS00518">
    <property type="entry name" value="ZF_RING_1"/>
    <property type="match status" value="1"/>
</dbReference>
<gene>
    <name evidence="16" type="ORF">LWI29_007868</name>
</gene>
<name>A0AA39RCP5_ACESA</name>
<keyword evidence="12" id="KW-0862">Zinc</keyword>
<dbReference type="InterPro" id="IPR002867">
    <property type="entry name" value="IBR_dom"/>
</dbReference>